<dbReference type="Proteomes" id="UP000829925">
    <property type="component" value="Chromosome"/>
</dbReference>
<name>A0A8T9SSX6_9BACT</name>
<organism evidence="1 2">
    <name type="scientific">Hymenobacter aerilatus</name>
    <dbReference type="NCBI Taxonomy" id="2932251"/>
    <lineage>
        <taxon>Bacteria</taxon>
        <taxon>Pseudomonadati</taxon>
        <taxon>Bacteroidota</taxon>
        <taxon>Cytophagia</taxon>
        <taxon>Cytophagales</taxon>
        <taxon>Hymenobacteraceae</taxon>
        <taxon>Hymenobacter</taxon>
    </lineage>
</organism>
<keyword evidence="2" id="KW-1185">Reference proteome</keyword>
<sequence length="163" mass="19029">MLYDLDYMFIQYTDELRLLRAQWRPGHSLQHFRQGLSRILELTEKHAVTHLLLDLHDLPDISIMEQAWISLTWFPKMTDQSLQQVALVMPPRSLYNQMVVDSILWMGQALIRFDIQFFSETKDALDWVTGESSLLPAIQQEWNRPNTAPSASHGKHYLSITCS</sequence>
<dbReference type="EMBL" id="CP095053">
    <property type="protein sequence ID" value="UOR04451.1"/>
    <property type="molecule type" value="Genomic_DNA"/>
</dbReference>
<reference evidence="1 2" key="1">
    <citation type="submission" date="2022-04" db="EMBL/GenBank/DDBJ databases">
        <title>Hymenobacter sp. isolated from the air.</title>
        <authorList>
            <person name="Won M."/>
            <person name="Lee C.-M."/>
            <person name="Woen H.-Y."/>
            <person name="Kwon S.-W."/>
        </authorList>
    </citation>
    <scope>NUCLEOTIDE SEQUENCE [LARGE SCALE GENOMIC DNA]</scope>
    <source>
        <strain evidence="2">5413 J-13</strain>
    </source>
</reference>
<evidence type="ECO:0000313" key="1">
    <source>
        <dbReference type="EMBL" id="UOR04451.1"/>
    </source>
</evidence>
<dbReference type="AlphaFoldDB" id="A0A8T9SSX6"/>
<dbReference type="KEGG" id="haei:MUN82_16075"/>
<accession>A0A8T9SSX6</accession>
<gene>
    <name evidence="1" type="ORF">MUN82_16075</name>
</gene>
<proteinExistence type="predicted"/>
<evidence type="ECO:0008006" key="3">
    <source>
        <dbReference type="Google" id="ProtNLM"/>
    </source>
</evidence>
<protein>
    <recommendedName>
        <fullName evidence="3">STAS/SEC14 domain-containing protein</fullName>
    </recommendedName>
</protein>
<dbReference type="RefSeq" id="WP_245092083.1">
    <property type="nucleotide sequence ID" value="NZ_CP095053.1"/>
</dbReference>
<evidence type="ECO:0000313" key="2">
    <source>
        <dbReference type="Proteomes" id="UP000829925"/>
    </source>
</evidence>